<feature type="compositionally biased region" description="Polar residues" evidence="1">
    <location>
        <begin position="2061"/>
        <end position="2070"/>
    </location>
</feature>
<dbReference type="SUPFAM" id="SSF49879">
    <property type="entry name" value="SMAD/FHA domain"/>
    <property type="match status" value="1"/>
</dbReference>
<feature type="region of interest" description="Disordered" evidence="1">
    <location>
        <begin position="1518"/>
        <end position="1539"/>
    </location>
</feature>
<feature type="compositionally biased region" description="Low complexity" evidence="1">
    <location>
        <begin position="1527"/>
        <end position="1539"/>
    </location>
</feature>
<feature type="region of interest" description="Disordered" evidence="1">
    <location>
        <begin position="1265"/>
        <end position="1305"/>
    </location>
</feature>
<proteinExistence type="predicted"/>
<dbReference type="Gene3D" id="2.60.200.20">
    <property type="match status" value="1"/>
</dbReference>
<keyword evidence="4" id="KW-1185">Reference proteome</keyword>
<feature type="compositionally biased region" description="Acidic residues" evidence="1">
    <location>
        <begin position="1281"/>
        <end position="1305"/>
    </location>
</feature>
<feature type="compositionally biased region" description="Polar residues" evidence="1">
    <location>
        <begin position="876"/>
        <end position="885"/>
    </location>
</feature>
<feature type="region of interest" description="Disordered" evidence="1">
    <location>
        <begin position="180"/>
        <end position="203"/>
    </location>
</feature>
<dbReference type="InterPro" id="IPR000253">
    <property type="entry name" value="FHA_dom"/>
</dbReference>
<feature type="compositionally biased region" description="Low complexity" evidence="1">
    <location>
        <begin position="192"/>
        <end position="203"/>
    </location>
</feature>
<feature type="region of interest" description="Disordered" evidence="1">
    <location>
        <begin position="1088"/>
        <end position="1186"/>
    </location>
</feature>
<feature type="compositionally biased region" description="Polar residues" evidence="1">
    <location>
        <begin position="1330"/>
        <end position="1339"/>
    </location>
</feature>
<feature type="compositionally biased region" description="Low complexity" evidence="1">
    <location>
        <begin position="1129"/>
        <end position="1147"/>
    </location>
</feature>
<accession>A0A9Q0M0C7</accession>
<evidence type="ECO:0000313" key="4">
    <source>
        <dbReference type="Proteomes" id="UP001142055"/>
    </source>
</evidence>
<organism evidence="3 4">
    <name type="scientific">Blomia tropicalis</name>
    <name type="common">Mite</name>
    <dbReference type="NCBI Taxonomy" id="40697"/>
    <lineage>
        <taxon>Eukaryota</taxon>
        <taxon>Metazoa</taxon>
        <taxon>Ecdysozoa</taxon>
        <taxon>Arthropoda</taxon>
        <taxon>Chelicerata</taxon>
        <taxon>Arachnida</taxon>
        <taxon>Acari</taxon>
        <taxon>Acariformes</taxon>
        <taxon>Sarcoptiformes</taxon>
        <taxon>Astigmata</taxon>
        <taxon>Glycyphagoidea</taxon>
        <taxon>Echimyopodidae</taxon>
        <taxon>Blomia</taxon>
    </lineage>
</organism>
<feature type="compositionally biased region" description="Low complexity" evidence="1">
    <location>
        <begin position="1007"/>
        <end position="1019"/>
    </location>
</feature>
<feature type="region of interest" description="Disordered" evidence="1">
    <location>
        <begin position="1956"/>
        <end position="1979"/>
    </location>
</feature>
<feature type="compositionally biased region" description="Basic and acidic residues" evidence="1">
    <location>
        <begin position="970"/>
        <end position="979"/>
    </location>
</feature>
<feature type="domain" description="FHA" evidence="2">
    <location>
        <begin position="61"/>
        <end position="117"/>
    </location>
</feature>
<feature type="compositionally biased region" description="Low complexity" evidence="1">
    <location>
        <begin position="1100"/>
        <end position="1109"/>
    </location>
</feature>
<feature type="compositionally biased region" description="Polar residues" evidence="1">
    <location>
        <begin position="1640"/>
        <end position="1652"/>
    </location>
</feature>
<dbReference type="Pfam" id="PF00498">
    <property type="entry name" value="FHA"/>
    <property type="match status" value="1"/>
</dbReference>
<feature type="compositionally biased region" description="Low complexity" evidence="1">
    <location>
        <begin position="1171"/>
        <end position="1182"/>
    </location>
</feature>
<feature type="compositionally biased region" description="Low complexity" evidence="1">
    <location>
        <begin position="2071"/>
        <end position="2081"/>
    </location>
</feature>
<feature type="region of interest" description="Disordered" evidence="1">
    <location>
        <begin position="1856"/>
        <end position="1881"/>
    </location>
</feature>
<feature type="compositionally biased region" description="Polar residues" evidence="1">
    <location>
        <begin position="1432"/>
        <end position="1447"/>
    </location>
</feature>
<protein>
    <recommendedName>
        <fullName evidence="2">FHA domain-containing protein</fullName>
    </recommendedName>
</protein>
<feature type="region of interest" description="Disordered" evidence="1">
    <location>
        <begin position="1327"/>
        <end position="1391"/>
    </location>
</feature>
<dbReference type="PROSITE" id="PS50006">
    <property type="entry name" value="FHA_DOMAIN"/>
    <property type="match status" value="1"/>
</dbReference>
<name>A0A9Q0M0C7_BLOTA</name>
<dbReference type="OMA" id="ERERTNH"/>
<comment type="caution">
    <text evidence="3">The sequence shown here is derived from an EMBL/GenBank/DDBJ whole genome shotgun (WGS) entry which is preliminary data.</text>
</comment>
<feature type="region of interest" description="Disordered" evidence="1">
    <location>
        <begin position="966"/>
        <end position="1041"/>
    </location>
</feature>
<feature type="region of interest" description="Disordered" evidence="1">
    <location>
        <begin position="1566"/>
        <end position="1675"/>
    </location>
</feature>
<feature type="compositionally biased region" description="Polar residues" evidence="1">
    <location>
        <begin position="1960"/>
        <end position="1979"/>
    </location>
</feature>
<dbReference type="InterPro" id="IPR008984">
    <property type="entry name" value="SMAD_FHA_dom_sf"/>
</dbReference>
<feature type="compositionally biased region" description="Polar residues" evidence="1">
    <location>
        <begin position="980"/>
        <end position="1006"/>
    </location>
</feature>
<feature type="compositionally biased region" description="Polar residues" evidence="1">
    <location>
        <begin position="1020"/>
        <end position="1041"/>
    </location>
</feature>
<feature type="compositionally biased region" description="Polar residues" evidence="1">
    <location>
        <begin position="1364"/>
        <end position="1376"/>
    </location>
</feature>
<evidence type="ECO:0000259" key="2">
    <source>
        <dbReference type="PROSITE" id="PS50006"/>
    </source>
</evidence>
<feature type="region of interest" description="Disordered" evidence="1">
    <location>
        <begin position="1420"/>
        <end position="1492"/>
    </location>
</feature>
<gene>
    <name evidence="3" type="ORF">RDWZM_008900</name>
</gene>
<feature type="region of interest" description="Disordered" evidence="1">
    <location>
        <begin position="2035"/>
        <end position="2097"/>
    </location>
</feature>
<feature type="compositionally biased region" description="Polar residues" evidence="1">
    <location>
        <begin position="2038"/>
        <end position="2054"/>
    </location>
</feature>
<evidence type="ECO:0000256" key="1">
    <source>
        <dbReference type="SAM" id="MobiDB-lite"/>
    </source>
</evidence>
<feature type="compositionally biased region" description="Low complexity" evidence="1">
    <location>
        <begin position="1597"/>
        <end position="1607"/>
    </location>
</feature>
<sequence length="2097" mass="232629">MTDSNIYHNGGCHLVTGEENVQSIPHNHEISDIRNFSWAFVSNSTGQIYPIRFEPSKGFVTFIGLNGTNNGLVLQSLLSSRTSAIDERQAVLVYANGAFHLKDINSSNGTYVNGRRAPSRGFVQLNEHDQVRFGFSDDIYMLEIMGTAMTLTASSSSSSASSGESSPITDTTIRNVAVTTPEHESHPNVMGNSTNETTTSSHSANMSHNYQDMNNIQSDDRSSIYDAGGKMKKKKKQINISMLSPSITSLMSSTSSSSSSSISSPSSVFMSAMKKMRNRFKKRRSSKDKSLVCSANDDITFIRYDSHTNVACTTQSISAPESPSQPHLPLFRSHTCLDSCNASSNQCESPQAGRDIGIDDHSNETSDKLHFGQTLIKHDVEHDYDEVARDDFDHLINEKNYSNRSEIDLKLSFNLKPTSPSNECVLENEAFISTPDSVVYESDGDDQIPLNDQELVGHVDAFDEFEHCTTHSQHNNEIDHHSQGEIVALPHLNSEDRLNNNSSLDTLLTQSVILQSPEIVTNCQAEMIAELDNERRPTSAVPVSVPVSLPSPLLLQQNCINGDNENVLERRSLPVKQHKNQQVTPSLDDEQLFVPMSEQLPIEADSAASTNSTNIKPNSVYMANYGKSTNATDDYLLSTLQSEHGYSCPHHHHSSSSSSSLPHQTFTINGNNCVDPQQIHLATLYYNRRQRCERQRQTANSSCLGEQHQQLKRNSMNYANGFELEQGEESLHENDKYQYDIDDIGHLRRHLAAPMNATSCNFANISPHMIPTSQFIVPTTTASCAQENYCRSPQNVSLSFVDGKDDDATKTLNEKITKETTVNFEQQSKRAIGGMAFVIDFNDDDNATIGETKDRNVTTSSISTKRHGQLNRHSFEPSSSSNEVNSALPLQPNNLAINNISTVSAITTRAVDRVRSRDSLEDKNTKLSPVVSTCFTNGDDTQLTICECEGKSSSQTHICKSPTRTVTIPDDEKEHDHILSQHSSSRMNSLHRQDGSNRINSSEIMDSSSRNSKNNNNSKHCQSSTGNSMECTNSRRSSRGAQLSESAVYLINRMFEDTDYHHRHQSGHCFDDDDVNNIDATTEATIARSTPQRHHHQQHHQQQQQQQQQISMAPTSVHHYEEHARLYPSLSHQSMSSSRSTSTYSGSNHHPPLRQCTSSTSASTRMEYDESLSSLQSNSDLSHPIMHPHSLANTIILQQSHSSQSTLEKLVDSAIDDDEDIIADDVSEAGTYTVEIDEDGSRHKKTKSRFTDSQQSKLNGKCKFEMDEDSPVVAPTTTNTDYEEDADCEVDDEEEEGAEEEEEDKLEIARRKIDELFSVFSKHNQERCAAQQNSQSNVIHATYTRSKRRSHKNSTDEEVYDETSPPNTISVATSDESLPYSYEKRSVGENTSKKRISNELLNALKNINLKLEKTAKLGKSSLTDENTKKQTDNSTKSNQQQKTNMKSQIPKPISKVHSAPNTPLLSENRRTFRFSSNNNKSKPLDTASRCSSRKSSITASINSIDDSDDQQVATTVNEAKNVRARSESINSTNSNQSSSMRFNRAFALRRARLGMDTCGVEISEQAAKSAKESQRKASTPQQFRRNDGGRFSLRNTSASNSSKISSSPVRQTSNQTTRNKPWLQNRQSQQTKPSRPVCSSAENLANKETNPRSLRKRTSTTSQLPSVPKSAYSDNEIVQDGESSCDDFPLFSRFGRSSLRQNTNNSSTPWLQSLKASNVVSGNNEQQRTISPSCQGINSNLHKSSSFSSNIKNKYSNKGRGTHLYDNPYESGMASDTHVNEGASVRSIPSFQMGKRFFSTKPHQMAQFDLEFRSVARCSSAAASSVNGINIKKLPNESIMTHSVTESLLTRHISVPSSPNNIESQSPRALDQIKPGSTTTVSSTVNVTPPISSSGINARIFSISPLDSLVISAINQLSTKLRTRMRDLLERERTNHSIGSETRVLIDEILPQVGVPLTGMDSQSSQTKSSYNHEPSNISRDLSSTLKNLKKVEQIFDVFYMLLEPNVTCQEVPNDQMSTTSGLSCTNVHAVVTHASDSDTSNEGHQLNRTASQEQQHKSSNRYQSMNRFVSNSTSSGSDSLGSHHKSNNPNGFFIEI</sequence>
<dbReference type="EMBL" id="JAPWDV010000003">
    <property type="protein sequence ID" value="KAJ6217743.1"/>
    <property type="molecule type" value="Genomic_DNA"/>
</dbReference>
<feature type="compositionally biased region" description="Polar residues" evidence="1">
    <location>
        <begin position="1155"/>
        <end position="1164"/>
    </location>
</feature>
<dbReference type="Proteomes" id="UP001142055">
    <property type="component" value="Chromosome 3"/>
</dbReference>
<feature type="region of interest" description="Disordered" evidence="1">
    <location>
        <begin position="849"/>
        <end position="885"/>
    </location>
</feature>
<evidence type="ECO:0000313" key="3">
    <source>
        <dbReference type="EMBL" id="KAJ6217743.1"/>
    </source>
</evidence>
<reference evidence="3" key="1">
    <citation type="submission" date="2022-12" db="EMBL/GenBank/DDBJ databases">
        <title>Genome assemblies of Blomia tropicalis.</title>
        <authorList>
            <person name="Cui Y."/>
        </authorList>
    </citation>
    <scope>NUCLEOTIDE SEQUENCE</scope>
    <source>
        <tissue evidence="3">Adult mites</tissue>
    </source>
</reference>
<feature type="compositionally biased region" description="Polar residues" evidence="1">
    <location>
        <begin position="1608"/>
        <end position="1633"/>
    </location>
</feature>
<feature type="compositionally biased region" description="Polar residues" evidence="1">
    <location>
        <begin position="1856"/>
        <end position="1867"/>
    </location>
</feature>